<keyword evidence="3" id="KW-1185">Reference proteome</keyword>
<dbReference type="KEGG" id="ssan:NX02_23965"/>
<protein>
    <recommendedName>
        <fullName evidence="4">DUF1800 domain-containing protein</fullName>
    </recommendedName>
</protein>
<evidence type="ECO:0000313" key="2">
    <source>
        <dbReference type="EMBL" id="AHE56403.1"/>
    </source>
</evidence>
<organism evidence="2 3">
    <name type="scientific">Sphingomonas sanxanigenens DSM 19645 = NX02</name>
    <dbReference type="NCBI Taxonomy" id="1123269"/>
    <lineage>
        <taxon>Bacteria</taxon>
        <taxon>Pseudomonadati</taxon>
        <taxon>Pseudomonadota</taxon>
        <taxon>Alphaproteobacteria</taxon>
        <taxon>Sphingomonadales</taxon>
        <taxon>Sphingomonadaceae</taxon>
        <taxon>Sphingomonas</taxon>
    </lineage>
</organism>
<name>W0AJD4_9SPHN</name>
<evidence type="ECO:0000256" key="1">
    <source>
        <dbReference type="SAM" id="MobiDB-lite"/>
    </source>
</evidence>
<accession>W0AJD4</accession>
<proteinExistence type="predicted"/>
<dbReference type="HOGENOM" id="CLU_026001_0_1_5"/>
<dbReference type="Pfam" id="PF08811">
    <property type="entry name" value="DUF1800"/>
    <property type="match status" value="1"/>
</dbReference>
<dbReference type="AlphaFoldDB" id="W0AJD4"/>
<evidence type="ECO:0008006" key="4">
    <source>
        <dbReference type="Google" id="ProtNLM"/>
    </source>
</evidence>
<dbReference type="Proteomes" id="UP000018851">
    <property type="component" value="Chromosome"/>
</dbReference>
<dbReference type="PATRIC" id="fig|1123269.5.peg.4695"/>
<feature type="compositionally biased region" description="Low complexity" evidence="1">
    <location>
        <begin position="75"/>
        <end position="101"/>
    </location>
</feature>
<dbReference type="InterPro" id="IPR014917">
    <property type="entry name" value="DUF1800"/>
</dbReference>
<dbReference type="eggNOG" id="COG5267">
    <property type="taxonomic scope" value="Bacteria"/>
</dbReference>
<dbReference type="EMBL" id="CP006644">
    <property type="protein sequence ID" value="AHE56403.1"/>
    <property type="molecule type" value="Genomic_DNA"/>
</dbReference>
<gene>
    <name evidence="2" type="ORF">NX02_23965</name>
</gene>
<feature type="region of interest" description="Disordered" evidence="1">
    <location>
        <begin position="74"/>
        <end position="101"/>
    </location>
</feature>
<sequence length="492" mass="52396">MTDVAIALNRFGLGARPSDAAPADPRAFLLDQFDRYRPRPPAIAAVPPRAEVAGRLADFLADRREMNEAARKAQRAAAGDAAKPGVAPRAKPAAMPPAGANAAAGDARLDMRADHLAMVAARTDQALGAEAPFVERLVHFWANHFAISVDKFAVIGLGGLLEFEAIRPHVLGRFGDMLIAVESHPAMLLYLDQAQSIGPESAIGARIGARGKRNAGLNENLAREILELHTLGVRTSYDQADVTEFARALTGRTVPRLTRVPGIDRLGLDSRPAGETLFVPEIHEPGPRRIMGKAYAQEGAAQADAVLADLAVHPATARHIATKLARHFAGDDPSPALVGRLERAFLTSGGDLPTVYRALVEAPEAWAPAPVRFKTPWDWYVSALRAAGTREAAGQATVGLLTQLGQPVWRPGSPAGYDDIDASWLGPDALSRRVAVAERLAARTPPAVDARTLAPRLMPGPIRPATSEAIARAEGPAQAFALMLVSPEFLRR</sequence>
<evidence type="ECO:0000313" key="3">
    <source>
        <dbReference type="Proteomes" id="UP000018851"/>
    </source>
</evidence>
<dbReference type="STRING" id="1123269.NX02_23965"/>
<dbReference type="RefSeq" id="WP_025294520.1">
    <property type="nucleotide sequence ID" value="NZ_CP006644.1"/>
</dbReference>
<reference evidence="2 3" key="1">
    <citation type="submission" date="2013-07" db="EMBL/GenBank/DDBJ databases">
        <title>Completed genome of Sphingomonas sanxanigenens NX02.</title>
        <authorList>
            <person name="Ma T."/>
            <person name="Huang H."/>
            <person name="Wu M."/>
            <person name="Li X."/>
            <person name="Li G."/>
        </authorList>
    </citation>
    <scope>NUCLEOTIDE SEQUENCE [LARGE SCALE GENOMIC DNA]</scope>
    <source>
        <strain evidence="2 3">NX02</strain>
    </source>
</reference>